<accession>A0A917PX45</accession>
<feature type="domain" description="VTT" evidence="2">
    <location>
        <begin position="9"/>
        <end position="119"/>
    </location>
</feature>
<evidence type="ECO:0000256" key="1">
    <source>
        <dbReference type="SAM" id="Phobius"/>
    </source>
</evidence>
<dbReference type="EMBL" id="BMPO01000004">
    <property type="protein sequence ID" value="GGJ96380.1"/>
    <property type="molecule type" value="Genomic_DNA"/>
</dbReference>
<dbReference type="AlphaFoldDB" id="A0A917PX45"/>
<proteinExistence type="predicted"/>
<feature type="transmembrane region" description="Helical" evidence="1">
    <location>
        <begin position="134"/>
        <end position="153"/>
    </location>
</feature>
<comment type="caution">
    <text evidence="3">The sequence shown here is derived from an EMBL/GenBank/DDBJ whole genome shotgun (WGS) entry which is preliminary data.</text>
</comment>
<keyword evidence="1" id="KW-0812">Transmembrane</keyword>
<keyword evidence="1" id="KW-0472">Membrane</keyword>
<organism evidence="3 4">
    <name type="scientific">Pseudomonas matsuisoli</name>
    <dbReference type="NCBI Taxonomy" id="1515666"/>
    <lineage>
        <taxon>Bacteria</taxon>
        <taxon>Pseudomonadati</taxon>
        <taxon>Pseudomonadota</taxon>
        <taxon>Gammaproteobacteria</taxon>
        <taxon>Pseudomonadales</taxon>
        <taxon>Pseudomonadaceae</taxon>
        <taxon>Pseudomonas</taxon>
    </lineage>
</organism>
<evidence type="ECO:0000313" key="4">
    <source>
        <dbReference type="Proteomes" id="UP000635983"/>
    </source>
</evidence>
<dbReference type="Pfam" id="PF09335">
    <property type="entry name" value="VTT_dom"/>
    <property type="match status" value="1"/>
</dbReference>
<protein>
    <submittedName>
        <fullName evidence="3">DedA family protein</fullName>
    </submittedName>
</protein>
<dbReference type="Proteomes" id="UP000635983">
    <property type="component" value="Unassembled WGS sequence"/>
</dbReference>
<feature type="transmembrane region" description="Helical" evidence="1">
    <location>
        <begin position="99"/>
        <end position="122"/>
    </location>
</feature>
<evidence type="ECO:0000313" key="3">
    <source>
        <dbReference type="EMBL" id="GGJ96380.1"/>
    </source>
</evidence>
<evidence type="ECO:0000259" key="2">
    <source>
        <dbReference type="Pfam" id="PF09335"/>
    </source>
</evidence>
<dbReference type="InterPro" id="IPR051311">
    <property type="entry name" value="DedA_domain"/>
</dbReference>
<dbReference type="PANTHER" id="PTHR42709:SF2">
    <property type="entry name" value="INNER MEMBRANE PROTEIN YOHD"/>
    <property type="match status" value="1"/>
</dbReference>
<name>A0A917PX45_9PSED</name>
<dbReference type="InterPro" id="IPR032816">
    <property type="entry name" value="VTT_dom"/>
</dbReference>
<feature type="transmembrane region" description="Helical" evidence="1">
    <location>
        <begin position="19"/>
        <end position="39"/>
    </location>
</feature>
<reference evidence="3" key="1">
    <citation type="journal article" date="2014" name="Int. J. Syst. Evol. Microbiol.">
        <title>Complete genome sequence of Corynebacterium casei LMG S-19264T (=DSM 44701T), isolated from a smear-ripened cheese.</title>
        <authorList>
            <consortium name="US DOE Joint Genome Institute (JGI-PGF)"/>
            <person name="Walter F."/>
            <person name="Albersmeier A."/>
            <person name="Kalinowski J."/>
            <person name="Ruckert C."/>
        </authorList>
    </citation>
    <scope>NUCLEOTIDE SEQUENCE</scope>
    <source>
        <strain evidence="3">JCM 30078</strain>
    </source>
</reference>
<reference evidence="3" key="2">
    <citation type="submission" date="2020-09" db="EMBL/GenBank/DDBJ databases">
        <authorList>
            <person name="Sun Q."/>
            <person name="Ohkuma M."/>
        </authorList>
    </citation>
    <scope>NUCLEOTIDE SEQUENCE</scope>
    <source>
        <strain evidence="3">JCM 30078</strain>
    </source>
</reference>
<keyword evidence="1" id="KW-1133">Transmembrane helix</keyword>
<dbReference type="GO" id="GO:0005886">
    <property type="term" value="C:plasma membrane"/>
    <property type="evidence" value="ECO:0007669"/>
    <property type="project" value="TreeGrafter"/>
</dbReference>
<gene>
    <name evidence="3" type="ORF">GCM10009304_22850</name>
</gene>
<dbReference type="PANTHER" id="PTHR42709">
    <property type="entry name" value="ALKALINE PHOSPHATASE LIKE PROTEIN"/>
    <property type="match status" value="1"/>
</dbReference>
<sequence>MSILLASFLAFRGYLQIEWVVACVFVGTFASDQLWYFLGRRHGRRILARRPSWRALGDKAQALLALHPDLWVLCFRFFWGMRTVMPIVIGLSGYSWRRYLVLDGIGAIIWAVALGAIGYNLGYALTAVIEDFHLYQMYLLGALVLLGLLVWLYRRRRDSGE</sequence>
<keyword evidence="4" id="KW-1185">Reference proteome</keyword>